<evidence type="ECO:0000313" key="1">
    <source>
        <dbReference type="EMBL" id="OGZ89611.1"/>
    </source>
</evidence>
<name>A0A1G2JT34_9BACT</name>
<dbReference type="EMBL" id="MHPU01000005">
    <property type="protein sequence ID" value="OGZ89611.1"/>
    <property type="molecule type" value="Genomic_DNA"/>
</dbReference>
<dbReference type="InterPro" id="IPR025354">
    <property type="entry name" value="DUF4258"/>
</dbReference>
<organism evidence="1 2">
    <name type="scientific">Candidatus Staskawiczbacteria bacterium RIFOXYD1_FULL_32_13</name>
    <dbReference type="NCBI Taxonomy" id="1802234"/>
    <lineage>
        <taxon>Bacteria</taxon>
        <taxon>Candidatus Staskawicziibacteriota</taxon>
    </lineage>
</organism>
<dbReference type="Pfam" id="PF14076">
    <property type="entry name" value="DUF4258"/>
    <property type="match status" value="1"/>
</dbReference>
<evidence type="ECO:0008006" key="3">
    <source>
        <dbReference type="Google" id="ProtNLM"/>
    </source>
</evidence>
<proteinExistence type="predicted"/>
<dbReference type="Proteomes" id="UP000178935">
    <property type="component" value="Unassembled WGS sequence"/>
</dbReference>
<accession>A0A1G2JT34</accession>
<gene>
    <name evidence="1" type="ORF">A2561_03705</name>
</gene>
<comment type="caution">
    <text evidence="1">The sequence shown here is derived from an EMBL/GenBank/DDBJ whole genome shotgun (WGS) entry which is preliminary data.</text>
</comment>
<evidence type="ECO:0000313" key="2">
    <source>
        <dbReference type="Proteomes" id="UP000178935"/>
    </source>
</evidence>
<sequence length="86" mass="10167">MKIKFSFHAIERIKERGIEKSIIFDAIASPDKMETSSVKSDRFLFKKIYFNLQHKRDHLLIIVCEKEEDVLKVITIIDTSKISKHF</sequence>
<reference evidence="1 2" key="1">
    <citation type="journal article" date="2016" name="Nat. Commun.">
        <title>Thousands of microbial genomes shed light on interconnected biogeochemical processes in an aquifer system.</title>
        <authorList>
            <person name="Anantharaman K."/>
            <person name="Brown C.T."/>
            <person name="Hug L.A."/>
            <person name="Sharon I."/>
            <person name="Castelle C.J."/>
            <person name="Probst A.J."/>
            <person name="Thomas B.C."/>
            <person name="Singh A."/>
            <person name="Wilkins M.J."/>
            <person name="Karaoz U."/>
            <person name="Brodie E.L."/>
            <person name="Williams K.H."/>
            <person name="Hubbard S.S."/>
            <person name="Banfield J.F."/>
        </authorList>
    </citation>
    <scope>NUCLEOTIDE SEQUENCE [LARGE SCALE GENOMIC DNA]</scope>
</reference>
<dbReference type="AlphaFoldDB" id="A0A1G2JT34"/>
<protein>
    <recommendedName>
        <fullName evidence="3">DUF4258 domain-containing protein</fullName>
    </recommendedName>
</protein>